<dbReference type="PROSITE" id="PS51257">
    <property type="entry name" value="PROKAR_LIPOPROTEIN"/>
    <property type="match status" value="1"/>
</dbReference>
<dbReference type="RefSeq" id="WP_003679502.1">
    <property type="nucleotide sequence ID" value="NZ_ACEN01000011.1"/>
</dbReference>
<feature type="coiled-coil region" evidence="1">
    <location>
        <begin position="101"/>
        <end position="136"/>
    </location>
</feature>
<organism evidence="2 3">
    <name type="scientific">Neisseria flavescens NRL30031/H210</name>
    <dbReference type="NCBI Taxonomy" id="546264"/>
    <lineage>
        <taxon>Bacteria</taxon>
        <taxon>Pseudomonadati</taxon>
        <taxon>Pseudomonadota</taxon>
        <taxon>Betaproteobacteria</taxon>
        <taxon>Neisseriales</taxon>
        <taxon>Neisseriaceae</taxon>
        <taxon>Neisseria</taxon>
    </lineage>
</organism>
<proteinExistence type="predicted"/>
<gene>
    <name evidence="2" type="ORF">NEIFLAOT_00482</name>
</gene>
<evidence type="ECO:0000313" key="3">
    <source>
        <dbReference type="Proteomes" id="UP000004457"/>
    </source>
</evidence>
<reference evidence="2 3" key="1">
    <citation type="submission" date="2009-01" db="EMBL/GenBank/DDBJ databases">
        <authorList>
            <person name="Fulton L."/>
            <person name="Clifton S."/>
            <person name="Chinwalla A.T."/>
            <person name="Mitreva M."/>
            <person name="Sodergren E."/>
            <person name="Weinstock G."/>
            <person name="Clifton S."/>
            <person name="Dooling D.J."/>
            <person name="Fulton B."/>
            <person name="Minx P."/>
            <person name="Pepin K.H."/>
            <person name="Johnson M."/>
            <person name="Bhonagiri V."/>
            <person name="Nash W.E."/>
            <person name="Mardis E.R."/>
            <person name="Wilson R.K."/>
        </authorList>
    </citation>
    <scope>NUCLEOTIDE SEQUENCE [LARGE SCALE GENOMIC DNA]</scope>
    <source>
        <strain evidence="2 3">NRL30031/H210</strain>
    </source>
</reference>
<evidence type="ECO:0008006" key="4">
    <source>
        <dbReference type="Google" id="ProtNLM"/>
    </source>
</evidence>
<protein>
    <recommendedName>
        <fullName evidence="4">Lipoprotein</fullName>
    </recommendedName>
</protein>
<dbReference type="AlphaFoldDB" id="C0EKN8"/>
<keyword evidence="1" id="KW-0175">Coiled coil</keyword>
<dbReference type="GeneID" id="49972006"/>
<dbReference type="EMBL" id="ACEN01000011">
    <property type="protein sequence ID" value="EEG34405.1"/>
    <property type="molecule type" value="Genomic_DNA"/>
</dbReference>
<dbReference type="Proteomes" id="UP000004457">
    <property type="component" value="Unassembled WGS sequence"/>
</dbReference>
<evidence type="ECO:0000313" key="2">
    <source>
        <dbReference type="EMBL" id="EEG34405.1"/>
    </source>
</evidence>
<keyword evidence="3" id="KW-1185">Reference proteome</keyword>
<sequence>MKNAILPISVSAVLLAGCVHYTTQSQDVISACGQLEKYYTLKSGLNISQQCLNTKQRYVSERNLRCPFNSSIKWDLEYPSTLEKFIPKKWVGDTAISCSLEANLIEIKKNKEEKIQQEKEKAIEKENARLRSIKNKPVKKVPIAVKTWETTNGGKYIEIQSKYDGILLQNMTINRGNCIIIKEHRFGVLSRILSTIDPVFLRFGHSSIWKTTCSPIEAVVETDIGTFQFKF</sequence>
<name>C0EKN8_NEIFL</name>
<comment type="caution">
    <text evidence="2">The sequence shown here is derived from an EMBL/GenBank/DDBJ whole genome shotgun (WGS) entry which is preliminary data.</text>
</comment>
<accession>C0EKN8</accession>
<evidence type="ECO:0000256" key="1">
    <source>
        <dbReference type="SAM" id="Coils"/>
    </source>
</evidence>